<accession>A0A2N9IBJ4</accession>
<protein>
    <submittedName>
        <fullName evidence="1">Uncharacterized protein</fullName>
    </submittedName>
</protein>
<proteinExistence type="predicted"/>
<dbReference type="AlphaFoldDB" id="A0A2N9IBJ4"/>
<organism evidence="1">
    <name type="scientific">Fagus sylvatica</name>
    <name type="common">Beechnut</name>
    <dbReference type="NCBI Taxonomy" id="28930"/>
    <lineage>
        <taxon>Eukaryota</taxon>
        <taxon>Viridiplantae</taxon>
        <taxon>Streptophyta</taxon>
        <taxon>Embryophyta</taxon>
        <taxon>Tracheophyta</taxon>
        <taxon>Spermatophyta</taxon>
        <taxon>Magnoliopsida</taxon>
        <taxon>eudicotyledons</taxon>
        <taxon>Gunneridae</taxon>
        <taxon>Pentapetalae</taxon>
        <taxon>rosids</taxon>
        <taxon>fabids</taxon>
        <taxon>Fagales</taxon>
        <taxon>Fagaceae</taxon>
        <taxon>Fagus</taxon>
    </lineage>
</organism>
<sequence length="239" mass="26815">MLKNCLGARAKPQKWGKRGLIYSRNSHGLVSRHTCGSASCRAVHGEAAPCVQLPRGDLICHAAPQANLPRFTRLYSFLTRFLGQLLEAFWCSKWVIRDTVGNLEKSTFQQYKVRTNRGSDGKVMAPGSRVTRDVFSRFSGEDSDQTGDTIGEPRVVSCSWSCSLSYVPELADQIAASRKESARAKAVVREEKRVGFSTRFPYFHLLSRARSGLAGNRAWALEIWSREQRPPECFWLVEG</sequence>
<dbReference type="EMBL" id="OIVN01005224">
    <property type="protein sequence ID" value="SPD21504.1"/>
    <property type="molecule type" value="Genomic_DNA"/>
</dbReference>
<reference evidence="1" key="1">
    <citation type="submission" date="2018-02" db="EMBL/GenBank/DDBJ databases">
        <authorList>
            <person name="Cohen D.B."/>
            <person name="Kent A.D."/>
        </authorList>
    </citation>
    <scope>NUCLEOTIDE SEQUENCE</scope>
</reference>
<gene>
    <name evidence="1" type="ORF">FSB_LOCUS49386</name>
</gene>
<name>A0A2N9IBJ4_FAGSY</name>
<evidence type="ECO:0000313" key="1">
    <source>
        <dbReference type="EMBL" id="SPD21504.1"/>
    </source>
</evidence>